<feature type="compositionally biased region" description="Basic and acidic residues" evidence="1">
    <location>
        <begin position="1"/>
        <end position="11"/>
    </location>
</feature>
<keyword evidence="3" id="KW-1185">Reference proteome</keyword>
<dbReference type="AlphaFoldDB" id="A0A8S9WSM0"/>
<organism evidence="2 3">
    <name type="scientific">Apolygus lucorum</name>
    <name type="common">Small green plant bug</name>
    <name type="synonym">Lygocoris lucorum</name>
    <dbReference type="NCBI Taxonomy" id="248454"/>
    <lineage>
        <taxon>Eukaryota</taxon>
        <taxon>Metazoa</taxon>
        <taxon>Ecdysozoa</taxon>
        <taxon>Arthropoda</taxon>
        <taxon>Hexapoda</taxon>
        <taxon>Insecta</taxon>
        <taxon>Pterygota</taxon>
        <taxon>Neoptera</taxon>
        <taxon>Paraneoptera</taxon>
        <taxon>Hemiptera</taxon>
        <taxon>Heteroptera</taxon>
        <taxon>Panheteroptera</taxon>
        <taxon>Cimicomorpha</taxon>
        <taxon>Miridae</taxon>
        <taxon>Mirini</taxon>
        <taxon>Apolygus</taxon>
    </lineage>
</organism>
<name>A0A8S9WSM0_APOLU</name>
<evidence type="ECO:0000313" key="3">
    <source>
        <dbReference type="Proteomes" id="UP000466442"/>
    </source>
</evidence>
<reference evidence="2" key="1">
    <citation type="journal article" date="2021" name="Mol. Ecol. Resour.">
        <title>Apolygus lucorum genome provides insights into omnivorousness and mesophyll feeding.</title>
        <authorList>
            <person name="Liu Y."/>
            <person name="Liu H."/>
            <person name="Wang H."/>
            <person name="Huang T."/>
            <person name="Liu B."/>
            <person name="Yang B."/>
            <person name="Yin L."/>
            <person name="Li B."/>
            <person name="Zhang Y."/>
            <person name="Zhang S."/>
            <person name="Jiang F."/>
            <person name="Zhang X."/>
            <person name="Ren Y."/>
            <person name="Wang B."/>
            <person name="Wang S."/>
            <person name="Lu Y."/>
            <person name="Wu K."/>
            <person name="Fan W."/>
            <person name="Wang G."/>
        </authorList>
    </citation>
    <scope>NUCLEOTIDE SEQUENCE</scope>
    <source>
        <strain evidence="2">12Hb</strain>
    </source>
</reference>
<comment type="caution">
    <text evidence="2">The sequence shown here is derived from an EMBL/GenBank/DDBJ whole genome shotgun (WGS) entry which is preliminary data.</text>
</comment>
<protein>
    <recommendedName>
        <fullName evidence="4">CCHC-type domain-containing protein</fullName>
    </recommendedName>
</protein>
<accession>A0A8S9WSM0</accession>
<dbReference type="Gene3D" id="4.10.60.10">
    <property type="entry name" value="Zinc finger, CCHC-type"/>
    <property type="match status" value="1"/>
</dbReference>
<evidence type="ECO:0000256" key="1">
    <source>
        <dbReference type="SAM" id="MobiDB-lite"/>
    </source>
</evidence>
<feature type="region of interest" description="Disordered" evidence="1">
    <location>
        <begin position="1"/>
        <end position="25"/>
    </location>
</feature>
<proteinExistence type="predicted"/>
<sequence length="134" mass="15152">MASKEEGEHSRTISKVYKPQPAKNLVPNQKQCPRCGNQWHKSLRECPAKGSKCRSCDGRGHFTKCCRAKKYVKRVTESEEENEIVEEDQESLRISYKKINGVSKQADLGRFKVGISSNNHRISCWAVPDTGAEV</sequence>
<dbReference type="EMBL" id="WIXP02000014">
    <property type="protein sequence ID" value="KAF6199667.1"/>
    <property type="molecule type" value="Genomic_DNA"/>
</dbReference>
<dbReference type="Proteomes" id="UP000466442">
    <property type="component" value="Unassembled WGS sequence"/>
</dbReference>
<evidence type="ECO:0008006" key="4">
    <source>
        <dbReference type="Google" id="ProtNLM"/>
    </source>
</evidence>
<gene>
    <name evidence="2" type="ORF">GE061_005965</name>
</gene>
<evidence type="ECO:0000313" key="2">
    <source>
        <dbReference type="EMBL" id="KAF6199667.1"/>
    </source>
</evidence>